<dbReference type="Proteomes" id="UP000029556">
    <property type="component" value="Unassembled WGS sequence"/>
</dbReference>
<dbReference type="InterPro" id="IPR054321">
    <property type="entry name" value="PspC-rel_TM"/>
</dbReference>
<evidence type="ECO:0000256" key="2">
    <source>
        <dbReference type="SAM" id="Phobius"/>
    </source>
</evidence>
<evidence type="ECO:0000259" key="3">
    <source>
        <dbReference type="Pfam" id="PF04024"/>
    </source>
</evidence>
<reference evidence="5 6" key="1">
    <citation type="submission" date="2014-07" db="EMBL/GenBank/DDBJ databases">
        <authorList>
            <person name="McCorrison J."/>
            <person name="Sanka R."/>
            <person name="Torralba M."/>
            <person name="Gillis M."/>
            <person name="Haft D.H."/>
            <person name="Methe B."/>
            <person name="Sutton G."/>
            <person name="Nelson K.E."/>
        </authorList>
    </citation>
    <scope>NUCLEOTIDE SEQUENCE [LARGE SCALE GENOMIC DNA]</scope>
    <source>
        <strain evidence="5 6">DNF00853</strain>
    </source>
</reference>
<feature type="region of interest" description="Disordered" evidence="1">
    <location>
        <begin position="85"/>
        <end position="108"/>
    </location>
</feature>
<feature type="transmembrane region" description="Helical" evidence="2">
    <location>
        <begin position="185"/>
        <end position="205"/>
    </location>
</feature>
<evidence type="ECO:0000313" key="5">
    <source>
        <dbReference type="EMBL" id="KGF36289.1"/>
    </source>
</evidence>
<dbReference type="RefSeq" id="WP_036871827.1">
    <property type="nucleotide sequence ID" value="NZ_JRNN01000028.1"/>
</dbReference>
<feature type="compositionally biased region" description="Acidic residues" evidence="1">
    <location>
        <begin position="86"/>
        <end position="103"/>
    </location>
</feature>
<dbReference type="EMBL" id="JRNN01000028">
    <property type="protein sequence ID" value="KGF36289.1"/>
    <property type="molecule type" value="Genomic_DNA"/>
</dbReference>
<protein>
    <submittedName>
        <fullName evidence="5">PspC family transcriptional regulator</fullName>
    </submittedName>
</protein>
<evidence type="ECO:0000259" key="4">
    <source>
        <dbReference type="Pfam" id="PF22571"/>
    </source>
</evidence>
<gene>
    <name evidence="5" type="ORF">HMPREF2137_02235</name>
</gene>
<sequence length="582" mass="64813">MKKNITINMLGRLYAIDEDAYGLLQQYIDTLRSYFAHKPDGKEIADDIEARIAELFDDLKTQGIEAINIQHVQNIITRIGDPKEMVEDEPQDEEAAVQEEEQAEEKNMGNRLKEEVVAYFERLRKSGKRLYRDPTDKKITGLLAGCARYFGGDPLWWRLACVLLVFITFNTSVSSGMFFHVTPFTWTPLWLVIIYFMISIITPMAQNPEDRLKMKGKDVTPQSLAQEVTEEHVQADTTQPRQSGASGCVAGFFKIILLLIKGVFILACIVAGLVLVAALATLIVLLTMPDLFGDSEFANLYAHAVSPSLSIVCVVGIAGVLFIPLYCGIHSVLSNTQKLTPMGTPQRLMWAGLWTVSLIVAIVSGIAIGARMTIAEKKMDDIRHEAYIKENTHNGVFINETDWDFLNQGGWYLLVAPSNREYHYTSSGEYYTGNQGMRYLSGYSEWGLGYQVEREKTDVTPGIYTLSVAARTNGKGAYVYAIADGRKYTVEIPANGNTGGNIWAEAKRRLSVADSLSSDPDRTYYQNIVEANDGNGYGWNRIEINNIRSTKGSIRYGVSTKSSFTGTTFAGQWVSAADFNLK</sequence>
<keyword evidence="2" id="KW-0812">Transmembrane</keyword>
<dbReference type="OrthoDB" id="5772680at2"/>
<accession>A0A096BT04</accession>
<keyword evidence="2" id="KW-0472">Membrane</keyword>
<proteinExistence type="predicted"/>
<feature type="transmembrane region" description="Helical" evidence="2">
    <location>
        <begin position="155"/>
        <end position="179"/>
    </location>
</feature>
<dbReference type="Pfam" id="PF22571">
    <property type="entry name" value="LiaI-LiaF-TM_PspC"/>
    <property type="match status" value="1"/>
</dbReference>
<feature type="transmembrane region" description="Helical" evidence="2">
    <location>
        <begin position="348"/>
        <end position="370"/>
    </location>
</feature>
<feature type="domain" description="Phage shock protein PspC N-terminal" evidence="3">
    <location>
        <begin position="128"/>
        <end position="203"/>
    </location>
</feature>
<name>A0A096BT04_9BACT</name>
<evidence type="ECO:0000256" key="1">
    <source>
        <dbReference type="SAM" id="MobiDB-lite"/>
    </source>
</evidence>
<comment type="caution">
    <text evidence="5">The sequence shown here is derived from an EMBL/GenBank/DDBJ whole genome shotgun (WGS) entry which is preliminary data.</text>
</comment>
<organism evidence="5 6">
    <name type="scientific">Hoylesella buccalis DNF00853</name>
    <dbReference type="NCBI Taxonomy" id="1401074"/>
    <lineage>
        <taxon>Bacteria</taxon>
        <taxon>Pseudomonadati</taxon>
        <taxon>Bacteroidota</taxon>
        <taxon>Bacteroidia</taxon>
        <taxon>Bacteroidales</taxon>
        <taxon>Prevotellaceae</taxon>
        <taxon>Hoylesella</taxon>
    </lineage>
</organism>
<dbReference type="Pfam" id="PF04024">
    <property type="entry name" value="PspC"/>
    <property type="match status" value="1"/>
</dbReference>
<keyword evidence="2" id="KW-1133">Transmembrane helix</keyword>
<evidence type="ECO:0000313" key="6">
    <source>
        <dbReference type="Proteomes" id="UP000029556"/>
    </source>
</evidence>
<feature type="domain" description="PspC-related transmembrane region" evidence="4">
    <location>
        <begin position="246"/>
        <end position="370"/>
    </location>
</feature>
<dbReference type="InterPro" id="IPR007168">
    <property type="entry name" value="Phageshock_PspC_N"/>
</dbReference>
<feature type="transmembrane region" description="Helical" evidence="2">
    <location>
        <begin position="308"/>
        <end position="327"/>
    </location>
</feature>
<feature type="transmembrane region" description="Helical" evidence="2">
    <location>
        <begin position="263"/>
        <end position="288"/>
    </location>
</feature>
<dbReference type="AlphaFoldDB" id="A0A096BT04"/>